<accession>A0AAD5UBP1</accession>
<comment type="similarity">
    <text evidence="2">Belongs to the sepiapterin reductase family.</text>
</comment>
<keyword evidence="6" id="KW-0521">NADP</keyword>
<gene>
    <name evidence="8" type="ORF">HK103_007705</name>
</gene>
<dbReference type="GO" id="GO:0004757">
    <property type="term" value="F:sepiapterin reductase (NADP+) activity"/>
    <property type="evidence" value="ECO:0007669"/>
    <property type="project" value="UniProtKB-EC"/>
</dbReference>
<dbReference type="GO" id="GO:0005737">
    <property type="term" value="C:cytoplasm"/>
    <property type="evidence" value="ECO:0007669"/>
    <property type="project" value="UniProtKB-SubCell"/>
</dbReference>
<dbReference type="SUPFAM" id="SSF51735">
    <property type="entry name" value="NAD(P)-binding Rossmann-fold domains"/>
    <property type="match status" value="1"/>
</dbReference>
<dbReference type="Pfam" id="PF00106">
    <property type="entry name" value="adh_short"/>
    <property type="match status" value="1"/>
</dbReference>
<evidence type="ECO:0000256" key="5">
    <source>
        <dbReference type="ARBA" id="ARBA00022490"/>
    </source>
</evidence>
<proteinExistence type="inferred from homology"/>
<dbReference type="NCBIfam" id="TIGR01500">
    <property type="entry name" value="sepiapter_red"/>
    <property type="match status" value="1"/>
</dbReference>
<dbReference type="PRINTS" id="PR00081">
    <property type="entry name" value="GDHRDH"/>
</dbReference>
<dbReference type="InterPro" id="IPR051721">
    <property type="entry name" value="Biopterin_syn/organic_redct"/>
</dbReference>
<evidence type="ECO:0000256" key="3">
    <source>
        <dbReference type="ARBA" id="ARBA00013075"/>
    </source>
</evidence>
<dbReference type="PANTHER" id="PTHR44085:SF2">
    <property type="entry name" value="SEPIAPTERIN REDUCTASE"/>
    <property type="match status" value="1"/>
</dbReference>
<protein>
    <recommendedName>
        <fullName evidence="4">Sepiapterin reductase</fullName>
        <ecNumber evidence="3">1.1.1.153</ecNumber>
    </recommendedName>
</protein>
<evidence type="ECO:0000313" key="8">
    <source>
        <dbReference type="EMBL" id="KAJ3253844.1"/>
    </source>
</evidence>
<dbReference type="InterPro" id="IPR002347">
    <property type="entry name" value="SDR_fam"/>
</dbReference>
<evidence type="ECO:0000256" key="1">
    <source>
        <dbReference type="ARBA" id="ARBA00004496"/>
    </source>
</evidence>
<comment type="subcellular location">
    <subcellularLocation>
        <location evidence="1">Cytoplasm</location>
    </subcellularLocation>
</comment>
<dbReference type="EMBL" id="JADGKB010000099">
    <property type="protein sequence ID" value="KAJ3253844.1"/>
    <property type="molecule type" value="Genomic_DNA"/>
</dbReference>
<keyword evidence="9" id="KW-1185">Reference proteome</keyword>
<keyword evidence="7" id="KW-0560">Oxidoreductase</keyword>
<dbReference type="Gene3D" id="3.40.50.720">
    <property type="entry name" value="NAD(P)-binding Rossmann-like Domain"/>
    <property type="match status" value="1"/>
</dbReference>
<dbReference type="InterPro" id="IPR036291">
    <property type="entry name" value="NAD(P)-bd_dom_sf"/>
</dbReference>
<dbReference type="EC" id="1.1.1.153" evidence="3"/>
<evidence type="ECO:0000256" key="4">
    <source>
        <dbReference type="ARBA" id="ARBA00019170"/>
    </source>
</evidence>
<dbReference type="GO" id="GO:0006729">
    <property type="term" value="P:tetrahydrobiopterin biosynthetic process"/>
    <property type="evidence" value="ECO:0007669"/>
    <property type="project" value="InterPro"/>
</dbReference>
<reference evidence="8" key="1">
    <citation type="submission" date="2020-05" db="EMBL/GenBank/DDBJ databases">
        <title>Phylogenomic resolution of chytrid fungi.</title>
        <authorList>
            <person name="Stajich J.E."/>
            <person name="Amses K."/>
            <person name="Simmons R."/>
            <person name="Seto K."/>
            <person name="Myers J."/>
            <person name="Bonds A."/>
            <person name="Quandt C.A."/>
            <person name="Barry K."/>
            <person name="Liu P."/>
            <person name="Grigoriev I."/>
            <person name="Longcore J.E."/>
            <person name="James T.Y."/>
        </authorList>
    </citation>
    <scope>NUCLEOTIDE SEQUENCE</scope>
    <source>
        <strain evidence="8">PLAUS21</strain>
    </source>
</reference>
<comment type="caution">
    <text evidence="8">The sequence shown here is derived from an EMBL/GenBank/DDBJ whole genome shotgun (WGS) entry which is preliminary data.</text>
</comment>
<evidence type="ECO:0000256" key="7">
    <source>
        <dbReference type="ARBA" id="ARBA00023002"/>
    </source>
</evidence>
<dbReference type="InterPro" id="IPR006393">
    <property type="entry name" value="Sepiapterin_red"/>
</dbReference>
<dbReference type="AlphaFoldDB" id="A0AAD5UBP1"/>
<evidence type="ECO:0000256" key="2">
    <source>
        <dbReference type="ARBA" id="ARBA00010483"/>
    </source>
</evidence>
<keyword evidence="5" id="KW-0963">Cytoplasm</keyword>
<name>A0AAD5UBP1_9FUNG</name>
<evidence type="ECO:0000313" key="9">
    <source>
        <dbReference type="Proteomes" id="UP001210925"/>
    </source>
</evidence>
<dbReference type="PANTHER" id="PTHR44085">
    <property type="entry name" value="SEPIAPTERIN REDUCTASE"/>
    <property type="match status" value="1"/>
</dbReference>
<sequence length="261" mass="29525">MLKNLVLITGASQGFGKELALVIATSFMVKPPTEVILAARSLPNLEQTKQEFAKLNPRPDIEISTFHLNYESETLENDIGELLAKLGPKYNHIYLINNAGTLGKLDHVRNLSYHDILSNVQINLTGPLFMTGKILEKYDQNSKITVVNVSSLAAIQPFDTWGLYCATKAARNMYHRNIALEEDLLKNRVRVLNYAPGPLDTAMQQRIREEMPDVDLKKAFTNMHHENNLVKPKDSAQALIHLLEKDEFENGAHVDYFEIKK</sequence>
<organism evidence="8 9">
    <name type="scientific">Boothiomyces macroporosus</name>
    <dbReference type="NCBI Taxonomy" id="261099"/>
    <lineage>
        <taxon>Eukaryota</taxon>
        <taxon>Fungi</taxon>
        <taxon>Fungi incertae sedis</taxon>
        <taxon>Chytridiomycota</taxon>
        <taxon>Chytridiomycota incertae sedis</taxon>
        <taxon>Chytridiomycetes</taxon>
        <taxon>Rhizophydiales</taxon>
        <taxon>Terramycetaceae</taxon>
        <taxon>Boothiomyces</taxon>
    </lineage>
</organism>
<evidence type="ECO:0000256" key="6">
    <source>
        <dbReference type="ARBA" id="ARBA00022857"/>
    </source>
</evidence>
<dbReference type="Proteomes" id="UP001210925">
    <property type="component" value="Unassembled WGS sequence"/>
</dbReference>